<feature type="binding site" evidence="14">
    <location>
        <position position="211"/>
    </location>
    <ligand>
        <name>NADP(+)</name>
        <dbReference type="ChEBI" id="CHEBI:58349"/>
    </ligand>
</feature>
<keyword evidence="12 17" id="KW-0378">Hydrolase</keyword>
<feature type="binding site" evidence="14">
    <location>
        <position position="181"/>
    </location>
    <ligand>
        <name>NADP(+)</name>
        <dbReference type="ChEBI" id="CHEBI:58349"/>
    </ligand>
</feature>
<dbReference type="GO" id="GO:0008703">
    <property type="term" value="F:5-amino-6-(5-phosphoribosylamino)uracil reductase activity"/>
    <property type="evidence" value="ECO:0007669"/>
    <property type="project" value="UniProtKB-EC"/>
</dbReference>
<dbReference type="SUPFAM" id="SSF53927">
    <property type="entry name" value="Cytidine deaminase-like"/>
    <property type="match status" value="1"/>
</dbReference>
<dbReference type="PANTHER" id="PTHR38011">
    <property type="entry name" value="DIHYDROFOLATE REDUCTASE FAMILY PROTEIN (AFU_ORTHOLOGUE AFUA_8G06820)"/>
    <property type="match status" value="1"/>
</dbReference>
<dbReference type="GO" id="GO:0009231">
    <property type="term" value="P:riboflavin biosynthetic process"/>
    <property type="evidence" value="ECO:0007669"/>
    <property type="project" value="UniProtKB-KW"/>
</dbReference>
<comment type="function">
    <text evidence="1 12">Converts 2,5-diamino-6-(ribosylamino)-4(3h)-pyrimidinone 5'-phosphate into 5-amino-6-(ribosylamino)-2,4(1h,3h)-pyrimidinedione 5'-phosphate.</text>
</comment>
<dbReference type="GO" id="GO:0008270">
    <property type="term" value="F:zinc ion binding"/>
    <property type="evidence" value="ECO:0007669"/>
    <property type="project" value="InterPro"/>
</dbReference>
<sequence>MNHLSQEEKYMQRCLQLAQMAEGNTYPNPMVGSVIVHEGKIIGEGYHRKAGEPHAEVNAVNSVKDQSLLCQSTLYVNLEPCAHYGKTPPCSKLIIDKAIPNVVIGCIDSYSEVAGKGIEMMKQAGVDVKTCVLEAESLELNRRFFTFHNKQRPYIILKWAETQDGFVDIERTNADYGTPTWITNEWARRAVHEQRANEQAILVGTQTALKDNPSLTVRDWVGKQPLRCVIDKECTLDGQYQLLDNRHQTVIFNLKKDERIELIEYVKLDTAKDLTLQVLEDLWQRNIQSLIVEGGSATLQRFIDANLWDEAHRYVGDVFFKKGIKAPAFVANLQQRQTFGGSQLFVYRNNL</sequence>
<dbReference type="RefSeq" id="WP_212188703.1">
    <property type="nucleotide sequence ID" value="NZ_JAGTAR010000004.1"/>
</dbReference>
<feature type="binding site" evidence="14">
    <location>
        <position position="160"/>
    </location>
    <ligand>
        <name>NADP(+)</name>
        <dbReference type="ChEBI" id="CHEBI:58349"/>
    </ligand>
</feature>
<reference evidence="17" key="1">
    <citation type="journal article" date="2018" name="Int. J. Syst. Evol. Microbiol.">
        <title>Carboxylicivirga sediminis sp. nov., isolated from coastal sediment.</title>
        <authorList>
            <person name="Wang F.Q."/>
            <person name="Ren L.H."/>
            <person name="Zou R.J."/>
            <person name="Sun Y.Z."/>
            <person name="Liu X.J."/>
            <person name="Jiang F."/>
            <person name="Liu L.J."/>
        </authorList>
    </citation>
    <scope>NUCLEOTIDE SEQUENCE</scope>
    <source>
        <strain evidence="17">JR1</strain>
    </source>
</reference>
<dbReference type="CDD" id="cd01284">
    <property type="entry name" value="Riboflavin_deaminase-reductase"/>
    <property type="match status" value="1"/>
</dbReference>
<keyword evidence="8 12" id="KW-0862">Zinc</keyword>
<protein>
    <recommendedName>
        <fullName evidence="12">Riboflavin biosynthesis protein RibD</fullName>
    </recommendedName>
    <domain>
        <recommendedName>
            <fullName evidence="12">Diaminohydroxyphosphoribosylaminopyrimidine deaminase</fullName>
            <shortName evidence="12">DRAP deaminase</shortName>
            <ecNumber evidence="12">3.5.4.26</ecNumber>
        </recommendedName>
        <alternativeName>
            <fullName evidence="12">Riboflavin-specific deaminase</fullName>
        </alternativeName>
    </domain>
    <domain>
        <recommendedName>
            <fullName evidence="12">5-amino-6-(5-phosphoribosylamino)uracil reductase</fullName>
            <ecNumber evidence="12">1.1.1.193</ecNumber>
        </recommendedName>
        <alternativeName>
            <fullName evidence="12">HTP reductase</fullName>
        </alternativeName>
    </domain>
</protein>
<keyword evidence="7 12" id="KW-0479">Metal-binding</keyword>
<dbReference type="PROSITE" id="PS51747">
    <property type="entry name" value="CYT_DCMP_DEAMINASES_2"/>
    <property type="match status" value="1"/>
</dbReference>
<evidence type="ECO:0000256" key="3">
    <source>
        <dbReference type="ARBA" id="ARBA00004910"/>
    </source>
</evidence>
<evidence type="ECO:0000313" key="17">
    <source>
        <dbReference type="EMBL" id="MBR8534797.1"/>
    </source>
</evidence>
<keyword evidence="6 12" id="KW-0686">Riboflavin biosynthesis</keyword>
<feature type="binding site" evidence="14">
    <location>
        <position position="293"/>
    </location>
    <ligand>
        <name>substrate</name>
    </ligand>
</feature>
<dbReference type="InterPro" id="IPR016193">
    <property type="entry name" value="Cytidine_deaminase-like"/>
</dbReference>
<dbReference type="EC" id="3.5.4.26" evidence="12"/>
<organism evidence="17 18">
    <name type="scientific">Carboxylicivirga sediminis</name>
    <dbReference type="NCBI Taxonomy" id="2006564"/>
    <lineage>
        <taxon>Bacteria</taxon>
        <taxon>Pseudomonadati</taxon>
        <taxon>Bacteroidota</taxon>
        <taxon>Bacteroidia</taxon>
        <taxon>Marinilabiliales</taxon>
        <taxon>Marinilabiliaceae</taxon>
        <taxon>Carboxylicivirga</taxon>
    </lineage>
</organism>
<dbReference type="Proteomes" id="UP000679220">
    <property type="component" value="Unassembled WGS sequence"/>
</dbReference>
<dbReference type="EC" id="1.1.1.193" evidence="12"/>
<evidence type="ECO:0000256" key="9">
    <source>
        <dbReference type="ARBA" id="ARBA00022857"/>
    </source>
</evidence>
<dbReference type="Pfam" id="PF00383">
    <property type="entry name" value="dCMP_cyt_deam_1"/>
    <property type="match status" value="1"/>
</dbReference>
<evidence type="ECO:0000256" key="10">
    <source>
        <dbReference type="ARBA" id="ARBA00023002"/>
    </source>
</evidence>
<comment type="cofactor">
    <cofactor evidence="12 15">
        <name>Zn(2+)</name>
        <dbReference type="ChEBI" id="CHEBI:29105"/>
    </cofactor>
    <text evidence="12 15">Binds 1 zinc ion.</text>
</comment>
<comment type="similarity">
    <text evidence="4 12">In the N-terminal section; belongs to the cytidine and deoxycytidylate deaminase family.</text>
</comment>
<evidence type="ECO:0000313" key="18">
    <source>
        <dbReference type="Proteomes" id="UP000679220"/>
    </source>
</evidence>
<name>A0A941F1T0_9BACT</name>
<feature type="binding site" evidence="14">
    <location>
        <position position="218"/>
    </location>
    <ligand>
        <name>substrate</name>
    </ligand>
</feature>
<evidence type="ECO:0000256" key="11">
    <source>
        <dbReference type="ARBA" id="ARBA00023268"/>
    </source>
</evidence>
<evidence type="ECO:0000256" key="14">
    <source>
        <dbReference type="PIRSR" id="PIRSR006769-2"/>
    </source>
</evidence>
<evidence type="ECO:0000256" key="1">
    <source>
        <dbReference type="ARBA" id="ARBA00002151"/>
    </source>
</evidence>
<dbReference type="AlphaFoldDB" id="A0A941F1T0"/>
<evidence type="ECO:0000256" key="4">
    <source>
        <dbReference type="ARBA" id="ARBA00005259"/>
    </source>
</evidence>
<evidence type="ECO:0000256" key="5">
    <source>
        <dbReference type="ARBA" id="ARBA00007417"/>
    </source>
</evidence>
<feature type="active site" description="Proton donor" evidence="13">
    <location>
        <position position="56"/>
    </location>
</feature>
<evidence type="ECO:0000256" key="2">
    <source>
        <dbReference type="ARBA" id="ARBA00004882"/>
    </source>
</evidence>
<comment type="caution">
    <text evidence="17">The sequence shown here is derived from an EMBL/GenBank/DDBJ whole genome shotgun (WGS) entry which is preliminary data.</text>
</comment>
<dbReference type="SUPFAM" id="SSF53597">
    <property type="entry name" value="Dihydrofolate reductase-like"/>
    <property type="match status" value="1"/>
</dbReference>
<keyword evidence="10 12" id="KW-0560">Oxidoreductase</keyword>
<dbReference type="PROSITE" id="PS00903">
    <property type="entry name" value="CYT_DCMP_DEAMINASES_1"/>
    <property type="match status" value="1"/>
</dbReference>
<dbReference type="Gene3D" id="3.40.140.10">
    <property type="entry name" value="Cytidine Deaminase, domain 2"/>
    <property type="match status" value="1"/>
</dbReference>
<dbReference type="EMBL" id="JAGTAR010000004">
    <property type="protein sequence ID" value="MBR8534797.1"/>
    <property type="molecule type" value="Genomic_DNA"/>
</dbReference>
<dbReference type="InterPro" id="IPR016192">
    <property type="entry name" value="APOBEC/CMP_deaminase_Zn-bd"/>
</dbReference>
<feature type="binding site" evidence="15">
    <location>
        <position position="81"/>
    </location>
    <ligand>
        <name>Zn(2+)</name>
        <dbReference type="ChEBI" id="CHEBI:29105"/>
        <note>catalytic</note>
    </ligand>
</feature>
<comment type="catalytic activity">
    <reaction evidence="12">
        <text>5-amino-6-(5-phospho-D-ribitylamino)uracil + NADP(+) = 5-amino-6-(5-phospho-D-ribosylamino)uracil + NADPH + H(+)</text>
        <dbReference type="Rhea" id="RHEA:17845"/>
        <dbReference type="ChEBI" id="CHEBI:15378"/>
        <dbReference type="ChEBI" id="CHEBI:57783"/>
        <dbReference type="ChEBI" id="CHEBI:58349"/>
        <dbReference type="ChEBI" id="CHEBI:58421"/>
        <dbReference type="ChEBI" id="CHEBI:58453"/>
        <dbReference type="EC" id="1.1.1.193"/>
    </reaction>
</comment>
<feature type="binding site" evidence="15">
    <location>
        <position position="90"/>
    </location>
    <ligand>
        <name>Zn(2+)</name>
        <dbReference type="ChEBI" id="CHEBI:29105"/>
        <note>catalytic</note>
    </ligand>
</feature>
<keyword evidence="11" id="KW-0511">Multifunctional enzyme</keyword>
<proteinExistence type="inferred from homology"/>
<keyword evidence="9 12" id="KW-0521">NADP</keyword>
<dbReference type="InterPro" id="IPR002125">
    <property type="entry name" value="CMP_dCMP_dom"/>
</dbReference>
<evidence type="ECO:0000256" key="7">
    <source>
        <dbReference type="ARBA" id="ARBA00022723"/>
    </source>
</evidence>
<keyword evidence="18" id="KW-1185">Reference proteome</keyword>
<dbReference type="Pfam" id="PF01872">
    <property type="entry name" value="RibD_C"/>
    <property type="match status" value="1"/>
</dbReference>
<dbReference type="NCBIfam" id="TIGR00326">
    <property type="entry name" value="eubact_ribD"/>
    <property type="match status" value="1"/>
</dbReference>
<feature type="domain" description="CMP/dCMP-type deaminase" evidence="16">
    <location>
        <begin position="5"/>
        <end position="129"/>
    </location>
</feature>
<feature type="binding site" evidence="14">
    <location>
        <position position="207"/>
    </location>
    <ligand>
        <name>NADP(+)</name>
        <dbReference type="ChEBI" id="CHEBI:58349"/>
    </ligand>
</feature>
<reference evidence="17" key="2">
    <citation type="submission" date="2021-04" db="EMBL/GenBank/DDBJ databases">
        <authorList>
            <person name="Zhang T."/>
            <person name="Zhang Y."/>
            <person name="Lu D."/>
            <person name="Zuo D."/>
            <person name="Du Z."/>
        </authorList>
    </citation>
    <scope>NUCLEOTIDE SEQUENCE</scope>
    <source>
        <strain evidence="17">JR1</strain>
    </source>
</reference>
<accession>A0A941F1T0</accession>
<evidence type="ECO:0000259" key="16">
    <source>
        <dbReference type="PROSITE" id="PS51747"/>
    </source>
</evidence>
<dbReference type="Gene3D" id="3.40.430.10">
    <property type="entry name" value="Dihydrofolate Reductase, subunit A"/>
    <property type="match status" value="1"/>
</dbReference>
<dbReference type="InterPro" id="IPR002734">
    <property type="entry name" value="RibDG_C"/>
</dbReference>
<dbReference type="GO" id="GO:0008835">
    <property type="term" value="F:diaminohydroxyphosphoribosylaminopyrimidine deaminase activity"/>
    <property type="evidence" value="ECO:0007669"/>
    <property type="project" value="UniProtKB-EC"/>
</dbReference>
<gene>
    <name evidence="17" type="primary">ribD</name>
    <name evidence="17" type="ORF">KDU71_04435</name>
</gene>
<dbReference type="PANTHER" id="PTHR38011:SF7">
    <property type="entry name" value="2,5-DIAMINO-6-RIBOSYLAMINO-4(3H)-PYRIMIDINONE 5'-PHOSPHATE REDUCTASE"/>
    <property type="match status" value="1"/>
</dbReference>
<evidence type="ECO:0000256" key="13">
    <source>
        <dbReference type="PIRSR" id="PIRSR006769-1"/>
    </source>
</evidence>
<evidence type="ECO:0000256" key="12">
    <source>
        <dbReference type="PIRNR" id="PIRNR006769"/>
    </source>
</evidence>
<evidence type="ECO:0000256" key="8">
    <source>
        <dbReference type="ARBA" id="ARBA00022833"/>
    </source>
</evidence>
<dbReference type="InterPro" id="IPR050765">
    <property type="entry name" value="Riboflavin_Biosynth_HTPR"/>
</dbReference>
<dbReference type="PIRSF" id="PIRSF006769">
    <property type="entry name" value="RibD"/>
    <property type="match status" value="1"/>
</dbReference>
<feature type="binding site" evidence="15">
    <location>
        <position position="54"/>
    </location>
    <ligand>
        <name>Zn(2+)</name>
        <dbReference type="ChEBI" id="CHEBI:29105"/>
        <note>catalytic</note>
    </ligand>
</feature>
<dbReference type="InterPro" id="IPR004794">
    <property type="entry name" value="Eubact_RibD"/>
</dbReference>
<evidence type="ECO:0000256" key="6">
    <source>
        <dbReference type="ARBA" id="ARBA00022619"/>
    </source>
</evidence>
<dbReference type="InterPro" id="IPR024072">
    <property type="entry name" value="DHFR-like_dom_sf"/>
</dbReference>
<feature type="binding site" evidence="14">
    <location>
        <position position="215"/>
    </location>
    <ligand>
        <name>substrate</name>
    </ligand>
</feature>
<feature type="binding site" evidence="14">
    <location>
        <position position="195"/>
    </location>
    <ligand>
        <name>NADP(+)</name>
        <dbReference type="ChEBI" id="CHEBI:58349"/>
    </ligand>
</feature>
<comment type="pathway">
    <text evidence="2 12">Cofactor biosynthesis; riboflavin biosynthesis; 5-amino-6-(D-ribitylamino)uracil from GTP: step 2/4.</text>
</comment>
<comment type="similarity">
    <text evidence="5 12">In the C-terminal section; belongs to the HTP reductase family.</text>
</comment>
<evidence type="ECO:0000256" key="15">
    <source>
        <dbReference type="PIRSR" id="PIRSR006769-3"/>
    </source>
</evidence>
<comment type="catalytic activity">
    <reaction evidence="12">
        <text>2,5-diamino-6-hydroxy-4-(5-phosphoribosylamino)-pyrimidine + H2O + H(+) = 5-amino-6-(5-phospho-D-ribosylamino)uracil + NH4(+)</text>
        <dbReference type="Rhea" id="RHEA:21868"/>
        <dbReference type="ChEBI" id="CHEBI:15377"/>
        <dbReference type="ChEBI" id="CHEBI:15378"/>
        <dbReference type="ChEBI" id="CHEBI:28938"/>
        <dbReference type="ChEBI" id="CHEBI:58453"/>
        <dbReference type="ChEBI" id="CHEBI:58614"/>
        <dbReference type="EC" id="3.5.4.26"/>
    </reaction>
</comment>
<comment type="pathway">
    <text evidence="3 12">Cofactor biosynthesis; riboflavin biosynthesis; 5-amino-6-(D-ribitylamino)uracil from GTP: step 3/4.</text>
</comment>